<protein>
    <recommendedName>
        <fullName evidence="6">Serpentine receptor class gamma</fullName>
    </recommendedName>
</protein>
<evidence type="ECO:0000256" key="5">
    <source>
        <dbReference type="ARBA" id="ARBA00023136"/>
    </source>
</evidence>
<feature type="signal peptide" evidence="7">
    <location>
        <begin position="1"/>
        <end position="17"/>
    </location>
</feature>
<reference evidence="9" key="1">
    <citation type="submission" date="2024-02" db="UniProtKB">
        <authorList>
            <consortium name="WormBaseParasite"/>
        </authorList>
    </citation>
    <scope>IDENTIFICATION</scope>
</reference>
<feature type="transmembrane region" description="Helical" evidence="6">
    <location>
        <begin position="191"/>
        <end position="210"/>
    </location>
</feature>
<sequence length="242" mass="28357">MKLIFVFFITSFVLVETFILSPNFDKNVIPDEIRRMLEYREMIQRRFDLFGLSTEAPKDIVTYLNTYINLKLREIPGIAEYFVNIEYKIPPYRFFIMLSFACYHLQNTASLLLHFNRFTCTIFPIYHQEFWKRGAFPLICLLTIYSFAAVWPVPLVNGYYIEVNGVVARSASMYTQLAGLYVYMDYGGKMYIGLAIFFNGATAAKLLYLRFRGQKLSNTQEIGLFVMAFATFFCQIFCQYVI</sequence>
<keyword evidence="7" id="KW-0732">Signal</keyword>
<feature type="transmembrane region" description="Helical" evidence="6">
    <location>
        <begin position="92"/>
        <end position="113"/>
    </location>
</feature>
<evidence type="ECO:0000256" key="2">
    <source>
        <dbReference type="ARBA" id="ARBA00005692"/>
    </source>
</evidence>
<dbReference type="Proteomes" id="UP000887575">
    <property type="component" value="Unassembled WGS sequence"/>
</dbReference>
<keyword evidence="3 6" id="KW-0812">Transmembrane</keyword>
<comment type="subcellular location">
    <subcellularLocation>
        <location evidence="1">Membrane</location>
        <topology evidence="1">Multi-pass membrane protein</topology>
    </subcellularLocation>
</comment>
<evidence type="ECO:0000256" key="4">
    <source>
        <dbReference type="ARBA" id="ARBA00022989"/>
    </source>
</evidence>
<comment type="similarity">
    <text evidence="2 6">Belongs to the nematode receptor-like protein srg family.</text>
</comment>
<dbReference type="InterPro" id="IPR000609">
    <property type="entry name" value="7TM_GPCR_serpentine_rcpt_Srg"/>
</dbReference>
<dbReference type="GO" id="GO:0004888">
    <property type="term" value="F:transmembrane signaling receptor activity"/>
    <property type="evidence" value="ECO:0007669"/>
    <property type="project" value="InterPro"/>
</dbReference>
<comment type="caution">
    <text evidence="6">Lacks conserved residue(s) required for the propagation of feature annotation.</text>
</comment>
<accession>A0AAF3F291</accession>
<evidence type="ECO:0000313" key="9">
    <source>
        <dbReference type="WBParaSite" id="MBELARI_LOCUS20659"/>
    </source>
</evidence>
<name>A0AAF3F291_9BILA</name>
<evidence type="ECO:0000256" key="3">
    <source>
        <dbReference type="ARBA" id="ARBA00022692"/>
    </source>
</evidence>
<dbReference type="AlphaFoldDB" id="A0AAF3F291"/>
<organism evidence="8 9">
    <name type="scientific">Mesorhabditis belari</name>
    <dbReference type="NCBI Taxonomy" id="2138241"/>
    <lineage>
        <taxon>Eukaryota</taxon>
        <taxon>Metazoa</taxon>
        <taxon>Ecdysozoa</taxon>
        <taxon>Nematoda</taxon>
        <taxon>Chromadorea</taxon>
        <taxon>Rhabditida</taxon>
        <taxon>Rhabditina</taxon>
        <taxon>Rhabditomorpha</taxon>
        <taxon>Rhabditoidea</taxon>
        <taxon>Rhabditidae</taxon>
        <taxon>Mesorhabditinae</taxon>
        <taxon>Mesorhabditis</taxon>
    </lineage>
</organism>
<evidence type="ECO:0000313" key="8">
    <source>
        <dbReference type="Proteomes" id="UP000887575"/>
    </source>
</evidence>
<keyword evidence="5 6" id="KW-0472">Membrane</keyword>
<dbReference type="Pfam" id="PF02118">
    <property type="entry name" value="Srg"/>
    <property type="match status" value="1"/>
</dbReference>
<dbReference type="WBParaSite" id="MBELARI_LOCUS20659">
    <property type="protein sequence ID" value="MBELARI_LOCUS20659"/>
    <property type="gene ID" value="MBELARI_LOCUS20659"/>
</dbReference>
<keyword evidence="8" id="KW-1185">Reference proteome</keyword>
<feature type="transmembrane region" description="Helical" evidence="6">
    <location>
        <begin position="134"/>
        <end position="154"/>
    </location>
</feature>
<dbReference type="GO" id="GO:0016020">
    <property type="term" value="C:membrane"/>
    <property type="evidence" value="ECO:0007669"/>
    <property type="project" value="UniProtKB-SubCell"/>
</dbReference>
<evidence type="ECO:0000256" key="7">
    <source>
        <dbReference type="SAM" id="SignalP"/>
    </source>
</evidence>
<proteinExistence type="inferred from homology"/>
<evidence type="ECO:0000256" key="6">
    <source>
        <dbReference type="RuleBase" id="RU280813"/>
    </source>
</evidence>
<dbReference type="PANTHER" id="PTHR31114">
    <property type="entry name" value="SERPENTINE RECEPTOR CLASS GAMMA"/>
    <property type="match status" value="1"/>
</dbReference>
<keyword evidence="4 6" id="KW-1133">Transmembrane helix</keyword>
<feature type="transmembrane region" description="Helical" evidence="6">
    <location>
        <begin position="222"/>
        <end position="241"/>
    </location>
</feature>
<dbReference type="GO" id="GO:0007606">
    <property type="term" value="P:sensory perception of chemical stimulus"/>
    <property type="evidence" value="ECO:0007669"/>
    <property type="project" value="UniProtKB-UniRule"/>
</dbReference>
<feature type="chain" id="PRO_5042096577" description="Serpentine receptor class gamma" evidence="7">
    <location>
        <begin position="18"/>
        <end position="242"/>
    </location>
</feature>
<evidence type="ECO:0000256" key="1">
    <source>
        <dbReference type="ARBA" id="ARBA00004141"/>
    </source>
</evidence>
<dbReference type="InterPro" id="IPR052880">
    <property type="entry name" value="NRL-Serpentine_Class_Gamma"/>
</dbReference>
<dbReference type="PANTHER" id="PTHR31114:SF4">
    <property type="entry name" value="SERPENTINE RECEPTOR CLASS GAMMA-RELATED"/>
    <property type="match status" value="1"/>
</dbReference>